<evidence type="ECO:0000256" key="4">
    <source>
        <dbReference type="ARBA" id="ARBA00013145"/>
    </source>
</evidence>
<comment type="similarity">
    <text evidence="3 11">Belongs to the TPP enzyme family.</text>
</comment>
<evidence type="ECO:0000256" key="7">
    <source>
        <dbReference type="ARBA" id="ARBA00022723"/>
    </source>
</evidence>
<keyword evidence="8 11" id="KW-0460">Magnesium</keyword>
<evidence type="ECO:0000256" key="2">
    <source>
        <dbReference type="ARBA" id="ARBA00005025"/>
    </source>
</evidence>
<organism evidence="16">
    <name type="scientific">Sargassum fusiforme</name>
    <name type="common">Hijiki seaweed</name>
    <name type="synonym">Cystophyllum fusiforme</name>
    <dbReference type="NCBI Taxonomy" id="590727"/>
    <lineage>
        <taxon>Eukaryota</taxon>
        <taxon>Sar</taxon>
        <taxon>Stramenopiles</taxon>
        <taxon>Ochrophyta</taxon>
        <taxon>PX clade</taxon>
        <taxon>Phaeophyceae</taxon>
        <taxon>Fucales</taxon>
        <taxon>Sargassaceae</taxon>
        <taxon>Sargassum</taxon>
    </lineage>
</organism>
<name>A0A6B9TNH8_SARFS</name>
<accession>A0A6B9TNH8</accession>
<dbReference type="GeneID" id="55291862"/>
<evidence type="ECO:0000259" key="14">
    <source>
        <dbReference type="Pfam" id="PF02775"/>
    </source>
</evidence>
<evidence type="ECO:0000256" key="6">
    <source>
        <dbReference type="ARBA" id="ARBA00022679"/>
    </source>
</evidence>
<dbReference type="GO" id="GO:0003984">
    <property type="term" value="F:acetolactate synthase activity"/>
    <property type="evidence" value="ECO:0007669"/>
    <property type="project" value="UniProtKB-EC"/>
</dbReference>
<dbReference type="InterPro" id="IPR012001">
    <property type="entry name" value="Thiamin_PyroP_enz_TPP-bd_dom"/>
</dbReference>
<geneLocation type="chloroplast" evidence="16"/>
<dbReference type="EMBL" id="MN794016">
    <property type="protein sequence ID" value="QJC13531.1"/>
    <property type="molecule type" value="Genomic_DNA"/>
</dbReference>
<dbReference type="Pfam" id="PF00205">
    <property type="entry name" value="TPP_enzyme_M"/>
    <property type="match status" value="1"/>
</dbReference>
<dbReference type="InterPro" id="IPR012000">
    <property type="entry name" value="Thiamin_PyroP_enz_cen_dom"/>
</dbReference>
<dbReference type="GO" id="GO:0005948">
    <property type="term" value="C:acetolactate synthase complex"/>
    <property type="evidence" value="ECO:0007669"/>
    <property type="project" value="TreeGrafter"/>
</dbReference>
<keyword evidence="7 11" id="KW-0479">Metal-binding</keyword>
<dbReference type="SUPFAM" id="SSF52518">
    <property type="entry name" value="Thiamin diphosphate-binding fold (THDP-binding)"/>
    <property type="match status" value="2"/>
</dbReference>
<dbReference type="FunFam" id="3.40.50.970:FF:000007">
    <property type="entry name" value="Acetolactate synthase"/>
    <property type="match status" value="1"/>
</dbReference>
<dbReference type="RefSeq" id="YP_009828314.1">
    <property type="nucleotide sequence ID" value="NC_048511.1"/>
</dbReference>
<evidence type="ECO:0000256" key="11">
    <source>
        <dbReference type="RuleBase" id="RU003591"/>
    </source>
</evidence>
<dbReference type="CDD" id="cd02015">
    <property type="entry name" value="TPP_AHAS"/>
    <property type="match status" value="1"/>
</dbReference>
<evidence type="ECO:0000256" key="1">
    <source>
        <dbReference type="ARBA" id="ARBA00004974"/>
    </source>
</evidence>
<dbReference type="Gene3D" id="3.40.50.1220">
    <property type="entry name" value="TPP-binding domain"/>
    <property type="match status" value="1"/>
</dbReference>
<evidence type="ECO:0000313" key="17">
    <source>
        <dbReference type="EMBL" id="QJC13531.1"/>
    </source>
</evidence>
<dbReference type="InterPro" id="IPR012846">
    <property type="entry name" value="Acetolactate_synth_lsu"/>
</dbReference>
<protein>
    <recommendedName>
        <fullName evidence="4 11">Acetolactate synthase</fullName>
        <ecNumber evidence="4 11">2.2.1.6</ecNumber>
    </recommendedName>
</protein>
<dbReference type="PANTHER" id="PTHR18968">
    <property type="entry name" value="THIAMINE PYROPHOSPHATE ENZYMES"/>
    <property type="match status" value="1"/>
</dbReference>
<comment type="pathway">
    <text evidence="1 11">Amino-acid biosynthesis; L-isoleucine biosynthesis; L-isoleucine from 2-oxobutanoate: step 1/4.</text>
</comment>
<evidence type="ECO:0000256" key="12">
    <source>
        <dbReference type="SAM" id="MobiDB-lite"/>
    </source>
</evidence>
<evidence type="ECO:0000256" key="5">
    <source>
        <dbReference type="ARBA" id="ARBA00022605"/>
    </source>
</evidence>
<dbReference type="InterPro" id="IPR029061">
    <property type="entry name" value="THDP-binding"/>
</dbReference>
<dbReference type="InterPro" id="IPR011766">
    <property type="entry name" value="TPP_enzyme_TPP-bd"/>
</dbReference>
<dbReference type="GO" id="GO:0030976">
    <property type="term" value="F:thiamine pyrophosphate binding"/>
    <property type="evidence" value="ECO:0007669"/>
    <property type="project" value="UniProtKB-UniRule"/>
</dbReference>
<evidence type="ECO:0000259" key="13">
    <source>
        <dbReference type="Pfam" id="PF00205"/>
    </source>
</evidence>
<feature type="domain" description="Thiamine pyrophosphate enzyme central" evidence="13">
    <location>
        <begin position="428"/>
        <end position="560"/>
    </location>
</feature>
<evidence type="ECO:0000256" key="10">
    <source>
        <dbReference type="ARBA" id="ARBA00023304"/>
    </source>
</evidence>
<feature type="domain" description="Thiamine pyrophosphate enzyme TPP-binding" evidence="14">
    <location>
        <begin position="627"/>
        <end position="775"/>
    </location>
</feature>
<dbReference type="GO" id="GO:0009099">
    <property type="term" value="P:L-valine biosynthetic process"/>
    <property type="evidence" value="ECO:0007669"/>
    <property type="project" value="UniProtKB-UniPathway"/>
</dbReference>
<comment type="pathway">
    <text evidence="2 11">Amino-acid biosynthesis; L-valine biosynthesis; L-valine from pyruvate: step 1/4.</text>
</comment>
<keyword evidence="9 11" id="KW-0786">Thiamine pyrophosphate</keyword>
<keyword evidence="5 11" id="KW-0028">Amino-acid biosynthesis</keyword>
<dbReference type="GO" id="GO:0009097">
    <property type="term" value="P:isoleucine biosynthetic process"/>
    <property type="evidence" value="ECO:0007669"/>
    <property type="project" value="UniProtKB-UniPathway"/>
</dbReference>
<dbReference type="Gene3D" id="3.40.50.970">
    <property type="match status" value="2"/>
</dbReference>
<keyword evidence="10 11" id="KW-0100">Branched-chain amino acid biosynthesis</keyword>
<feature type="region of interest" description="Disordered" evidence="12">
    <location>
        <begin position="179"/>
        <end position="201"/>
    </location>
</feature>
<dbReference type="GO" id="GO:0050660">
    <property type="term" value="F:flavin adenine dinucleotide binding"/>
    <property type="evidence" value="ECO:0007669"/>
    <property type="project" value="InterPro"/>
</dbReference>
<comment type="cofactor">
    <cofactor evidence="11">
        <name>Mg(2+)</name>
        <dbReference type="ChEBI" id="CHEBI:18420"/>
    </cofactor>
    <text evidence="11">Binds 1 Mg(2+) ion per subunit.</text>
</comment>
<evidence type="ECO:0000313" key="16">
    <source>
        <dbReference type="EMBL" id="QHN51281.1"/>
    </source>
</evidence>
<dbReference type="InterPro" id="IPR039368">
    <property type="entry name" value="AHAS_TPP"/>
</dbReference>
<evidence type="ECO:0000256" key="8">
    <source>
        <dbReference type="ARBA" id="ARBA00022842"/>
    </source>
</evidence>
<keyword evidence="6 11" id="KW-0808">Transferase</keyword>
<dbReference type="CDD" id="cd07035">
    <property type="entry name" value="TPP_PYR_POX_like"/>
    <property type="match status" value="1"/>
</dbReference>
<dbReference type="EMBL" id="MN121852">
    <property type="protein sequence ID" value="QHN51281.1"/>
    <property type="molecule type" value="Genomic_DNA"/>
</dbReference>
<dbReference type="UniPathway" id="UPA00047">
    <property type="reaction ID" value="UER00055"/>
</dbReference>
<proteinExistence type="inferred from homology"/>
<dbReference type="InterPro" id="IPR045229">
    <property type="entry name" value="TPP_enz"/>
</dbReference>
<dbReference type="FunFam" id="3.40.50.1220:FF:000008">
    <property type="entry name" value="Acetolactate synthase"/>
    <property type="match status" value="1"/>
</dbReference>
<sequence>MSTEQALNLSWCQGEVKRDRIDRINDLIYRLQMKYPTSKDLVQLYISVRGNQAMKSRSISKLIEINNLIDDIKQENYIKTYGIDNYNNNRGMENAYKKVSQKTKLATFDRFKLDNPINYEGYDEYGEKKKIKKMGRINEDDENDIVLRWLKASRMEKLRKRSPNDVRYKQYLEQQKERETEKYDKKQFKKSKVRKGENTPQDLNDQIINKINNPFSYIREIHNKEFYIHTGAFSLFDTLVRSQISSIFGYPGGAILPIYDELFFWEDKNLIKHYLVRHEQAATHAADGYSRASGKVGVCFATSGPGATNLVTGIATAYMDSIPMIIITGQVGTQFLGTDAFQEIDIYGITLSMVKHSYIITEARFLSKIVTEAIYVSQNGRPGPVLIDIPKNIGLEKIRKFKTCDEITVHKVLGWRYQIANQTDAIYTALHRLSGSLRPLLYIGGGVISSNATAELYHFAHYFRIPVTTTLMGKGAFNENDRLCLGMLGMHGTAYANFAIGNCDLLIAVGARFDDRVTGKLQDFACKAFIIHIDCDESEIGKNKTIGLGIIGDIKVILSEFLLIMKRPEYKWYKKPLRKVFKKWYSQTDEWKEEFPLKALPSGDTLLPQEVIKKVTALEPNAIITTDVGQHQMWAAQYLKCKPRNWLSSAGLGTMGFGLPAAIGAAVAQNKKKVICITGDSSFQMNLQELGTLSKYNLPIKMIIINNHWQGMVRQWQETFYEQRYSHSSMIEGEPKFNLLASAYGIKSLYSERRSQISKTLKEALSYTSTSLLECNVLEKENCYPMVDPSKGNTEMFLTRQLSTTKEGFIINKEEEKKKESSYLFQETKIIPDAVGNLIHLVKAQTEYVKIKDHYTEVLLEKKCLTPRQEEHMLSVLRTLKYEENRCEVRWNLE</sequence>
<dbReference type="EC" id="2.2.1.6" evidence="4 11"/>
<evidence type="ECO:0000256" key="3">
    <source>
        <dbReference type="ARBA" id="ARBA00007812"/>
    </source>
</evidence>
<dbReference type="UniPathway" id="UPA00049">
    <property type="reaction ID" value="UER00059"/>
</dbReference>
<keyword evidence="16" id="KW-0934">Plastid</keyword>
<dbReference type="Pfam" id="PF02775">
    <property type="entry name" value="TPP_enzyme_C"/>
    <property type="match status" value="1"/>
</dbReference>
<gene>
    <name evidence="16" type="primary">ilvB</name>
</gene>
<reference evidence="16" key="1">
    <citation type="journal article" date="2019" name="Mitochondrial DNA Part B Resour">
        <title>Characterization of the complete chloroplast genome of Sargassum fusiforme and its phylogenomic position within phaeophyceae.</title>
        <authorList>
            <person name="Zhang Y."/>
            <person name="Wang S."/>
            <person name="Qian W."/>
            <person name="Shi Y."/>
            <person name="Li N."/>
            <person name="Yan X."/>
            <person name="Zou H."/>
            <person name="Wu M."/>
        </authorList>
    </citation>
    <scope>NUCLEOTIDE SEQUENCE</scope>
    <source>
        <strain evidence="16">Fusiforme</strain>
    </source>
</reference>
<keyword evidence="16" id="KW-0150">Chloroplast</keyword>
<dbReference type="InterPro" id="IPR029035">
    <property type="entry name" value="DHS-like_NAD/FAD-binding_dom"/>
</dbReference>
<comment type="catalytic activity">
    <reaction evidence="11">
        <text>2 pyruvate + H(+) = (2S)-2-acetolactate + CO2</text>
        <dbReference type="Rhea" id="RHEA:25249"/>
        <dbReference type="ChEBI" id="CHEBI:15361"/>
        <dbReference type="ChEBI" id="CHEBI:15378"/>
        <dbReference type="ChEBI" id="CHEBI:16526"/>
        <dbReference type="ChEBI" id="CHEBI:58476"/>
        <dbReference type="EC" id="2.2.1.6"/>
    </reaction>
</comment>
<evidence type="ECO:0000256" key="9">
    <source>
        <dbReference type="ARBA" id="ARBA00023052"/>
    </source>
</evidence>
<feature type="domain" description="Thiamine pyrophosphate enzyme N-terminal TPP-binding" evidence="15">
    <location>
        <begin position="230"/>
        <end position="347"/>
    </location>
</feature>
<dbReference type="PANTHER" id="PTHR18968:SF13">
    <property type="entry name" value="ACETOLACTATE SYNTHASE CATALYTIC SUBUNIT, MITOCHONDRIAL"/>
    <property type="match status" value="1"/>
</dbReference>
<dbReference type="SUPFAM" id="SSF52467">
    <property type="entry name" value="DHS-like NAD/FAD-binding domain"/>
    <property type="match status" value="1"/>
</dbReference>
<reference evidence="17" key="2">
    <citation type="submission" date="2019-12" db="EMBL/GenBank/DDBJ databases">
        <title>The complete chloroplast genome of Sargassum fusiforme.</title>
        <authorList>
            <person name="Liu T."/>
        </authorList>
    </citation>
    <scope>NUCLEOTIDE SEQUENCE</scope>
</reference>
<dbReference type="AlphaFoldDB" id="A0A6B9TNH8"/>
<dbReference type="GO" id="GO:0000287">
    <property type="term" value="F:magnesium ion binding"/>
    <property type="evidence" value="ECO:0007669"/>
    <property type="project" value="UniProtKB-UniRule"/>
</dbReference>
<evidence type="ECO:0000259" key="15">
    <source>
        <dbReference type="Pfam" id="PF02776"/>
    </source>
</evidence>
<dbReference type="NCBIfam" id="TIGR00118">
    <property type="entry name" value="acolac_lg"/>
    <property type="match status" value="1"/>
</dbReference>
<dbReference type="Pfam" id="PF02776">
    <property type="entry name" value="TPP_enzyme_N"/>
    <property type="match status" value="1"/>
</dbReference>
<comment type="cofactor">
    <cofactor evidence="11">
        <name>thiamine diphosphate</name>
        <dbReference type="ChEBI" id="CHEBI:58937"/>
    </cofactor>
    <text evidence="11">Binds 1 thiamine pyrophosphate per subunit.</text>
</comment>